<feature type="compositionally biased region" description="Basic and acidic residues" evidence="1">
    <location>
        <begin position="1"/>
        <end position="10"/>
    </location>
</feature>
<name>A0A023X1G8_RUBRA</name>
<dbReference type="Pfam" id="PF01476">
    <property type="entry name" value="LysM"/>
    <property type="match status" value="1"/>
</dbReference>
<dbReference type="eggNOG" id="COG1388">
    <property type="taxonomic scope" value="Bacteria"/>
</dbReference>
<evidence type="ECO:0000313" key="3">
    <source>
        <dbReference type="EMBL" id="AHY46031.1"/>
    </source>
</evidence>
<sequence length="111" mass="12197">MKRAAREKTQRGATRQTAGYVPDRRGVYRRRRLAAAVVLLAVALSLHFSAGAGAEEETVLYTVTPGDTLWSIAADRTSFTEDPRVTVEEVRRENALSGYEIHAGQVLKLPA</sequence>
<evidence type="ECO:0000313" key="4">
    <source>
        <dbReference type="EMBL" id="MDX5893443.1"/>
    </source>
</evidence>
<feature type="region of interest" description="Disordered" evidence="1">
    <location>
        <begin position="1"/>
        <end position="20"/>
    </location>
</feature>
<dbReference type="SMART" id="SM00257">
    <property type="entry name" value="LysM"/>
    <property type="match status" value="1"/>
</dbReference>
<evidence type="ECO:0000313" key="5">
    <source>
        <dbReference type="Proteomes" id="UP000025229"/>
    </source>
</evidence>
<dbReference type="InterPro" id="IPR018392">
    <property type="entry name" value="LysM"/>
</dbReference>
<dbReference type="HOGENOM" id="CLU_2156484_0_0_11"/>
<proteinExistence type="predicted"/>
<dbReference type="Proteomes" id="UP001281130">
    <property type="component" value="Unassembled WGS sequence"/>
</dbReference>
<gene>
    <name evidence="3" type="ORF">RradSPS_0748</name>
    <name evidence="4" type="ORF">SIL72_05300</name>
</gene>
<dbReference type="AlphaFoldDB" id="A0A023X1G8"/>
<keyword evidence="5" id="KW-1185">Reference proteome</keyword>
<evidence type="ECO:0000256" key="1">
    <source>
        <dbReference type="SAM" id="MobiDB-lite"/>
    </source>
</evidence>
<dbReference type="RefSeq" id="WP_051589328.1">
    <property type="nucleotide sequence ID" value="NZ_CP007514.1"/>
</dbReference>
<dbReference type="KEGG" id="rrd:RradSPS_0748"/>
<feature type="domain" description="LysM" evidence="2">
    <location>
        <begin position="59"/>
        <end position="109"/>
    </location>
</feature>
<dbReference type="PROSITE" id="PS51782">
    <property type="entry name" value="LYSM"/>
    <property type="match status" value="1"/>
</dbReference>
<dbReference type="SUPFAM" id="SSF54106">
    <property type="entry name" value="LysM domain"/>
    <property type="match status" value="1"/>
</dbReference>
<dbReference type="Gene3D" id="3.10.350.10">
    <property type="entry name" value="LysM domain"/>
    <property type="match status" value="1"/>
</dbReference>
<organism evidence="3 5">
    <name type="scientific">Rubrobacter radiotolerans</name>
    <name type="common">Arthrobacter radiotolerans</name>
    <dbReference type="NCBI Taxonomy" id="42256"/>
    <lineage>
        <taxon>Bacteria</taxon>
        <taxon>Bacillati</taxon>
        <taxon>Actinomycetota</taxon>
        <taxon>Rubrobacteria</taxon>
        <taxon>Rubrobacterales</taxon>
        <taxon>Rubrobacteraceae</taxon>
        <taxon>Rubrobacter</taxon>
    </lineage>
</organism>
<dbReference type="EMBL" id="CP007514">
    <property type="protein sequence ID" value="AHY46031.1"/>
    <property type="molecule type" value="Genomic_DNA"/>
</dbReference>
<reference evidence="3 5" key="1">
    <citation type="submission" date="2014-03" db="EMBL/GenBank/DDBJ databases">
        <title>Complete genome sequence of the Radio-Resistant Rubrobacter radiotolerans RSPS-4.</title>
        <authorList>
            <person name="Egas C.C."/>
            <person name="Barroso C.C."/>
            <person name="Froufe H.J.C."/>
            <person name="Pacheco J.J."/>
            <person name="Albuquerque L.L."/>
            <person name="da Costa M.M.S."/>
        </authorList>
    </citation>
    <scope>NUCLEOTIDE SEQUENCE [LARGE SCALE GENOMIC DNA]</scope>
    <source>
        <strain evidence="3 5">RSPS-4</strain>
    </source>
</reference>
<dbReference type="InterPro" id="IPR036779">
    <property type="entry name" value="LysM_dom_sf"/>
</dbReference>
<reference evidence="4" key="2">
    <citation type="submission" date="2023-11" db="EMBL/GenBank/DDBJ databases">
        <title>MicrobeMod: A computational toolkit for identifying prokaryotic methylation and restriction-modification with nanopore sequencing.</title>
        <authorList>
            <person name="Crits-Christoph A."/>
            <person name="Kang S.C."/>
            <person name="Lee H."/>
            <person name="Ostrov N."/>
        </authorList>
    </citation>
    <scope>NUCLEOTIDE SEQUENCE</scope>
    <source>
        <strain evidence="4">ATCC 51242</strain>
    </source>
</reference>
<protein>
    <submittedName>
        <fullName evidence="3">LysM domain</fullName>
    </submittedName>
    <submittedName>
        <fullName evidence="4">LysM peptidoglycan-binding domain-containing protein</fullName>
    </submittedName>
</protein>
<dbReference type="STRING" id="42256.RradSPS_0748"/>
<dbReference type="CDD" id="cd00118">
    <property type="entry name" value="LysM"/>
    <property type="match status" value="1"/>
</dbReference>
<dbReference type="Proteomes" id="UP000025229">
    <property type="component" value="Chromosome"/>
</dbReference>
<accession>A0A023X1G8</accession>
<evidence type="ECO:0000259" key="2">
    <source>
        <dbReference type="PROSITE" id="PS51782"/>
    </source>
</evidence>
<dbReference type="EMBL" id="JAWXXX010000001">
    <property type="protein sequence ID" value="MDX5893443.1"/>
    <property type="molecule type" value="Genomic_DNA"/>
</dbReference>